<dbReference type="Pfam" id="PF11159">
    <property type="entry name" value="DUF2939"/>
    <property type="match status" value="1"/>
</dbReference>
<protein>
    <submittedName>
        <fullName evidence="1">DUF2939 domain-containing protein</fullName>
    </submittedName>
</protein>
<sequence>MMRLFASLLLFALIGYGLWPYYHILQMDTALSRDDPAALEPLVDLQAIQRNYKQRLTTGLGLPRPQEGNDALGRLSQGLARLGDATLEQLITPTWVQHRLREATRAATERDPPYLISGIRFAFFESPNRFLIRIGELGGGATHIRMDRQGATWRVTDIID</sequence>
<evidence type="ECO:0000313" key="2">
    <source>
        <dbReference type="Proteomes" id="UP001564408"/>
    </source>
</evidence>
<dbReference type="RefSeq" id="WP_369667005.1">
    <property type="nucleotide sequence ID" value="NZ_JBDKXB010000010.1"/>
</dbReference>
<comment type="caution">
    <text evidence="1">The sequence shown here is derived from an EMBL/GenBank/DDBJ whole genome shotgun (WGS) entry which is preliminary data.</text>
</comment>
<gene>
    <name evidence="1" type="ORF">ABC977_09405</name>
</gene>
<dbReference type="Proteomes" id="UP001564408">
    <property type="component" value="Unassembled WGS sequence"/>
</dbReference>
<name>A0ABV4BDN5_9GAMM</name>
<reference evidence="1 2" key="1">
    <citation type="submission" date="2024-05" db="EMBL/GenBank/DDBJ databases">
        <title>Genome Sequence and Characterization of the New Strain Purple Sulfur Bacterium of Genus Thioalkalicoccus.</title>
        <authorList>
            <person name="Bryantseva I.A."/>
            <person name="Kyndt J.A."/>
            <person name="Imhoff J.F."/>
        </authorList>
    </citation>
    <scope>NUCLEOTIDE SEQUENCE [LARGE SCALE GENOMIC DNA]</scope>
    <source>
        <strain evidence="1 2">Um2</strain>
    </source>
</reference>
<proteinExistence type="predicted"/>
<dbReference type="EMBL" id="JBDKXB010000010">
    <property type="protein sequence ID" value="MEY6432620.1"/>
    <property type="molecule type" value="Genomic_DNA"/>
</dbReference>
<accession>A0ABV4BDN5</accession>
<organism evidence="1 2">
    <name type="scientific">Thioalkalicoccus limnaeus</name>
    <dbReference type="NCBI Taxonomy" id="120681"/>
    <lineage>
        <taxon>Bacteria</taxon>
        <taxon>Pseudomonadati</taxon>
        <taxon>Pseudomonadota</taxon>
        <taxon>Gammaproteobacteria</taxon>
        <taxon>Chromatiales</taxon>
        <taxon>Chromatiaceae</taxon>
        <taxon>Thioalkalicoccus</taxon>
    </lineage>
</organism>
<dbReference type="InterPro" id="IPR021330">
    <property type="entry name" value="DUF2939"/>
</dbReference>
<keyword evidence="2" id="KW-1185">Reference proteome</keyword>
<evidence type="ECO:0000313" key="1">
    <source>
        <dbReference type="EMBL" id="MEY6432620.1"/>
    </source>
</evidence>